<proteinExistence type="predicted"/>
<evidence type="ECO:0000313" key="2">
    <source>
        <dbReference type="EMBL" id="ESR00016.1"/>
    </source>
</evidence>
<dbReference type="EMBL" id="AOFQ01000022">
    <property type="protein sequence ID" value="ESR00016.1"/>
    <property type="molecule type" value="Genomic_DNA"/>
</dbReference>
<dbReference type="Proteomes" id="UP000017822">
    <property type="component" value="Unassembled WGS sequence"/>
</dbReference>
<dbReference type="AlphaFoldDB" id="V4PUX8"/>
<sequence length="48" mass="4973">MQLTLLGIAFDGAAKTHAPFILLFAAGLAVELAAVVGVPEHEAISQNR</sequence>
<evidence type="ECO:0000313" key="3">
    <source>
        <dbReference type="Proteomes" id="UP000017822"/>
    </source>
</evidence>
<feature type="transmembrane region" description="Helical" evidence="1">
    <location>
        <begin position="20"/>
        <end position="38"/>
    </location>
</feature>
<protein>
    <submittedName>
        <fullName evidence="2">Uncharacterized protein</fullName>
    </submittedName>
</protein>
<reference evidence="2 3" key="1">
    <citation type="submission" date="2013-07" db="EMBL/GenBank/DDBJ databases">
        <authorList>
            <person name="Schaap P.J."/>
            <person name="Mehboob F."/>
            <person name="Oosterkamp M.J."/>
            <person name="de Vos W.M."/>
            <person name="Stams A.J.M."/>
            <person name="Koehorst J.J."/>
        </authorList>
    </citation>
    <scope>NUCLEOTIDE SEQUENCE [LARGE SCALE GENOMIC DNA]</scope>
    <source>
        <strain evidence="2 3">AW-1</strain>
    </source>
</reference>
<keyword evidence="1" id="KW-1133">Transmembrane helix</keyword>
<evidence type="ECO:0000256" key="1">
    <source>
        <dbReference type="SAM" id="Phobius"/>
    </source>
</evidence>
<keyword evidence="1" id="KW-0472">Membrane</keyword>
<name>V4PUX8_STUCH</name>
<keyword evidence="1" id="KW-0812">Transmembrane</keyword>
<organism evidence="2 3">
    <name type="scientific">Stutzerimonas chloritidismutans AW-1</name>
    <dbReference type="NCBI Taxonomy" id="1263865"/>
    <lineage>
        <taxon>Bacteria</taxon>
        <taxon>Pseudomonadati</taxon>
        <taxon>Pseudomonadota</taxon>
        <taxon>Gammaproteobacteria</taxon>
        <taxon>Pseudomonadales</taxon>
        <taxon>Pseudomonadaceae</taxon>
        <taxon>Stutzerimonas</taxon>
    </lineage>
</organism>
<accession>V4PUX8</accession>
<comment type="caution">
    <text evidence="2">The sequence shown here is derived from an EMBL/GenBank/DDBJ whole genome shotgun (WGS) entry which is preliminary data.</text>
</comment>
<gene>
    <name evidence="2" type="ORF">F753_07920</name>
</gene>